<dbReference type="RefSeq" id="WP_121863814.1">
    <property type="nucleotide sequence ID" value="NZ_RDEX01000001.1"/>
</dbReference>
<dbReference type="AlphaFoldDB" id="A0A3L9L757"/>
<comment type="caution">
    <text evidence="4">The sequence shown here is derived from an EMBL/GenBank/DDBJ whole genome shotgun (WGS) entry which is preliminary data.</text>
</comment>
<evidence type="ECO:0000256" key="2">
    <source>
        <dbReference type="ARBA" id="ARBA00023315"/>
    </source>
</evidence>
<sequence>MPVIRLAVPADVLGLPAIEAAAGEAFRSIGMPEVADDPLPDVEELIRHASDGRVWVATVSSEVVGYALAVVRDGSAHLEQVSVHPDHAGQRIGADLIDAVTSWARDRGDDRLTLTTFADVPWNAPYYRRLGFHPLPHDTLGPQLAAELSEERMRFTAPRIAMAREV</sequence>
<evidence type="ECO:0000313" key="4">
    <source>
        <dbReference type="EMBL" id="RLY93769.1"/>
    </source>
</evidence>
<protein>
    <submittedName>
        <fullName evidence="4">GNAT family N-acetyltransferase</fullName>
    </submittedName>
</protein>
<accession>A0A3L9L757</accession>
<proteinExistence type="predicted"/>
<dbReference type="Proteomes" id="UP000277871">
    <property type="component" value="Unassembled WGS sequence"/>
</dbReference>
<dbReference type="SUPFAM" id="SSF55729">
    <property type="entry name" value="Acyl-CoA N-acyltransferases (Nat)"/>
    <property type="match status" value="1"/>
</dbReference>
<dbReference type="Gene3D" id="3.40.630.30">
    <property type="match status" value="1"/>
</dbReference>
<dbReference type="PROSITE" id="PS51186">
    <property type="entry name" value="GNAT"/>
    <property type="match status" value="1"/>
</dbReference>
<organism evidence="4 5">
    <name type="scientific">Kocuria tytonicola</name>
    <dbReference type="NCBI Taxonomy" id="2055946"/>
    <lineage>
        <taxon>Bacteria</taxon>
        <taxon>Bacillati</taxon>
        <taxon>Actinomycetota</taxon>
        <taxon>Actinomycetes</taxon>
        <taxon>Micrococcales</taxon>
        <taxon>Micrococcaceae</taxon>
        <taxon>Kocuria</taxon>
    </lineage>
</organism>
<dbReference type="InterPro" id="IPR050832">
    <property type="entry name" value="Bact_Acetyltransf"/>
</dbReference>
<evidence type="ECO:0000259" key="3">
    <source>
        <dbReference type="PROSITE" id="PS51186"/>
    </source>
</evidence>
<dbReference type="Pfam" id="PF00583">
    <property type="entry name" value="Acetyltransf_1"/>
    <property type="match status" value="1"/>
</dbReference>
<dbReference type="PANTHER" id="PTHR43877">
    <property type="entry name" value="AMINOALKYLPHOSPHONATE N-ACETYLTRANSFERASE-RELATED-RELATED"/>
    <property type="match status" value="1"/>
</dbReference>
<evidence type="ECO:0000313" key="5">
    <source>
        <dbReference type="Proteomes" id="UP000277871"/>
    </source>
</evidence>
<dbReference type="EMBL" id="RDEX01000001">
    <property type="protein sequence ID" value="RLY93769.1"/>
    <property type="molecule type" value="Genomic_DNA"/>
</dbReference>
<keyword evidence="2" id="KW-0012">Acyltransferase</keyword>
<keyword evidence="5" id="KW-1185">Reference proteome</keyword>
<dbReference type="InterPro" id="IPR000182">
    <property type="entry name" value="GNAT_dom"/>
</dbReference>
<feature type="domain" description="N-acetyltransferase" evidence="3">
    <location>
        <begin position="2"/>
        <end position="158"/>
    </location>
</feature>
<keyword evidence="1 4" id="KW-0808">Transferase</keyword>
<dbReference type="InterPro" id="IPR016181">
    <property type="entry name" value="Acyl_CoA_acyltransferase"/>
</dbReference>
<evidence type="ECO:0000256" key="1">
    <source>
        <dbReference type="ARBA" id="ARBA00022679"/>
    </source>
</evidence>
<reference evidence="4 5" key="1">
    <citation type="submission" date="2018-10" db="EMBL/GenBank/DDBJ databases">
        <title>Kocuria tytonicola, new bacteria from the preen glands of American barn owls (Tyto furcata).</title>
        <authorList>
            <person name="Braun M.S."/>
            <person name="Wang E."/>
            <person name="Zimmermann S."/>
            <person name="Boutin S."/>
            <person name="Wagner H."/>
            <person name="Wink M."/>
        </authorList>
    </citation>
    <scope>NUCLEOTIDE SEQUENCE [LARGE SCALE GENOMIC DNA]</scope>
    <source>
        <strain evidence="4 5">473</strain>
    </source>
</reference>
<dbReference type="GO" id="GO:0016747">
    <property type="term" value="F:acyltransferase activity, transferring groups other than amino-acyl groups"/>
    <property type="evidence" value="ECO:0007669"/>
    <property type="project" value="InterPro"/>
</dbReference>
<name>A0A3L9L757_9MICC</name>
<gene>
    <name evidence="4" type="ORF">EAE32_00495</name>
</gene>
<dbReference type="CDD" id="cd04301">
    <property type="entry name" value="NAT_SF"/>
    <property type="match status" value="1"/>
</dbReference>